<organism evidence="2 3">
    <name type="scientific">Candidatus Nephthysia bennettiae</name>
    <dbReference type="NCBI Taxonomy" id="3127016"/>
    <lineage>
        <taxon>Bacteria</taxon>
        <taxon>Bacillati</taxon>
        <taxon>Candidatus Dormiibacterota</taxon>
        <taxon>Candidatus Dormibacteria</taxon>
        <taxon>Candidatus Dormibacterales</taxon>
        <taxon>Candidatus Dormibacteraceae</taxon>
        <taxon>Candidatus Nephthysia</taxon>
    </lineage>
</organism>
<dbReference type="AlphaFoldDB" id="A0A934K402"/>
<keyword evidence="1" id="KW-0812">Transmembrane</keyword>
<evidence type="ECO:0000313" key="3">
    <source>
        <dbReference type="Proteomes" id="UP000612893"/>
    </source>
</evidence>
<feature type="transmembrane region" description="Helical" evidence="1">
    <location>
        <begin position="48"/>
        <end position="65"/>
    </location>
</feature>
<protein>
    <recommendedName>
        <fullName evidence="4">5-bromo-4-chloroindolyl phosphate hydrolysis protein</fullName>
    </recommendedName>
</protein>
<reference evidence="2" key="1">
    <citation type="submission" date="2020-10" db="EMBL/GenBank/DDBJ databases">
        <title>Ca. Dormibacterota MAGs.</title>
        <authorList>
            <person name="Montgomery K."/>
        </authorList>
    </citation>
    <scope>NUCLEOTIDE SEQUENCE [LARGE SCALE GENOMIC DNA]</scope>
    <source>
        <strain evidence="2">SC8812_S17_10</strain>
    </source>
</reference>
<comment type="caution">
    <text evidence="2">The sequence shown here is derived from an EMBL/GenBank/DDBJ whole genome shotgun (WGS) entry which is preliminary data.</text>
</comment>
<keyword evidence="1" id="KW-1133">Transmembrane helix</keyword>
<name>A0A934K402_9BACT</name>
<proteinExistence type="predicted"/>
<evidence type="ECO:0008006" key="4">
    <source>
        <dbReference type="Google" id="ProtNLM"/>
    </source>
</evidence>
<keyword evidence="1" id="KW-0472">Membrane</keyword>
<evidence type="ECO:0000256" key="1">
    <source>
        <dbReference type="SAM" id="Phobius"/>
    </source>
</evidence>
<sequence length="219" mass="23605">MATSSPDPSPRSPRERLFSYLGSGKNIAGSGLALAALGLHFAGFAGPFWPAVVVAMYAIGVLVVPRHRPPGLGATLDVGEIRKALDRTVRMGEGRLPSDVQAKVAEIRQEVLDILPSANQFSAGSEDLYVIQRTATDYLPATLEAYLALPYAYATTRVLEGGKTPLDLLRAQLQLLDEKLDEITDAVHRQDSDRLLANGRFLEERFGKASGGLDLPPPQ</sequence>
<accession>A0A934K402</accession>
<dbReference type="RefSeq" id="WP_338203113.1">
    <property type="nucleotide sequence ID" value="NZ_JAEKNR010000157.1"/>
</dbReference>
<dbReference type="EMBL" id="JAEKNR010000157">
    <property type="protein sequence ID" value="MBJ7599574.1"/>
    <property type="molecule type" value="Genomic_DNA"/>
</dbReference>
<evidence type="ECO:0000313" key="2">
    <source>
        <dbReference type="EMBL" id="MBJ7599574.1"/>
    </source>
</evidence>
<dbReference type="Proteomes" id="UP000612893">
    <property type="component" value="Unassembled WGS sequence"/>
</dbReference>
<keyword evidence="3" id="KW-1185">Reference proteome</keyword>
<gene>
    <name evidence="2" type="ORF">JF922_16040</name>
</gene>